<dbReference type="EMBL" id="CM000363">
    <property type="protein sequence ID" value="EDX11457.1"/>
    <property type="molecule type" value="Genomic_DNA"/>
</dbReference>
<dbReference type="HOGENOM" id="CLU_1157489_0_0_1"/>
<reference evidence="1 2" key="1">
    <citation type="journal article" date="2007" name="Nature">
        <title>Evolution of genes and genomes on the Drosophila phylogeny.</title>
        <authorList>
            <consortium name="Drosophila 12 Genomes Consortium"/>
            <person name="Clark A.G."/>
            <person name="Eisen M.B."/>
            <person name="Smith D.R."/>
            <person name="Bergman C.M."/>
            <person name="Oliver B."/>
            <person name="Markow T.A."/>
            <person name="Kaufman T.C."/>
            <person name="Kellis M."/>
            <person name="Gelbart W."/>
            <person name="Iyer V.N."/>
            <person name="Pollard D.A."/>
            <person name="Sackton T.B."/>
            <person name="Larracuente A.M."/>
            <person name="Singh N.D."/>
            <person name="Abad J.P."/>
            <person name="Abt D.N."/>
            <person name="Adryan B."/>
            <person name="Aguade M."/>
            <person name="Akashi H."/>
            <person name="Anderson W.W."/>
            <person name="Aquadro C.F."/>
            <person name="Ardell D.H."/>
            <person name="Arguello R."/>
            <person name="Artieri C.G."/>
            <person name="Barbash D.A."/>
            <person name="Barker D."/>
            <person name="Barsanti P."/>
            <person name="Batterham P."/>
            <person name="Batzoglou S."/>
            <person name="Begun D."/>
            <person name="Bhutkar A."/>
            <person name="Blanco E."/>
            <person name="Bosak S.A."/>
            <person name="Bradley R.K."/>
            <person name="Brand A.D."/>
            <person name="Brent M.R."/>
            <person name="Brooks A.N."/>
            <person name="Brown R.H."/>
            <person name="Butlin R.K."/>
            <person name="Caggese C."/>
            <person name="Calvi B.R."/>
            <person name="Bernardo de Carvalho A."/>
            <person name="Caspi A."/>
            <person name="Castrezana S."/>
            <person name="Celniker S.E."/>
            <person name="Chang J.L."/>
            <person name="Chapple C."/>
            <person name="Chatterji S."/>
            <person name="Chinwalla A."/>
            <person name="Civetta A."/>
            <person name="Clifton S.W."/>
            <person name="Comeron J.M."/>
            <person name="Costello J.C."/>
            <person name="Coyne J.A."/>
            <person name="Daub J."/>
            <person name="David R.G."/>
            <person name="Delcher A.L."/>
            <person name="Delehaunty K."/>
            <person name="Do C.B."/>
            <person name="Ebling H."/>
            <person name="Edwards K."/>
            <person name="Eickbush T."/>
            <person name="Evans J.D."/>
            <person name="Filipski A."/>
            <person name="Findeiss S."/>
            <person name="Freyhult E."/>
            <person name="Fulton L."/>
            <person name="Fulton R."/>
            <person name="Garcia A.C."/>
            <person name="Gardiner A."/>
            <person name="Garfield D.A."/>
            <person name="Garvin B.E."/>
            <person name="Gibson G."/>
            <person name="Gilbert D."/>
            <person name="Gnerre S."/>
            <person name="Godfrey J."/>
            <person name="Good R."/>
            <person name="Gotea V."/>
            <person name="Gravely B."/>
            <person name="Greenberg A.J."/>
            <person name="Griffiths-Jones S."/>
            <person name="Gross S."/>
            <person name="Guigo R."/>
            <person name="Gustafson E.A."/>
            <person name="Haerty W."/>
            <person name="Hahn M.W."/>
            <person name="Halligan D.L."/>
            <person name="Halpern A.L."/>
            <person name="Halter G.M."/>
            <person name="Han M.V."/>
            <person name="Heger A."/>
            <person name="Hillier L."/>
            <person name="Hinrichs A.S."/>
            <person name="Holmes I."/>
            <person name="Hoskins R.A."/>
            <person name="Hubisz M.J."/>
            <person name="Hultmark D."/>
            <person name="Huntley M.A."/>
            <person name="Jaffe D.B."/>
            <person name="Jagadeeshan S."/>
            <person name="Jeck W.R."/>
            <person name="Johnson J."/>
            <person name="Jones C.D."/>
            <person name="Jordan W.C."/>
            <person name="Karpen G.H."/>
            <person name="Kataoka E."/>
            <person name="Keightley P.D."/>
            <person name="Kheradpour P."/>
            <person name="Kirkness E.F."/>
            <person name="Koerich L.B."/>
            <person name="Kristiansen K."/>
            <person name="Kudrna D."/>
            <person name="Kulathinal R.J."/>
            <person name="Kumar S."/>
            <person name="Kwok R."/>
            <person name="Lander E."/>
            <person name="Langley C.H."/>
            <person name="Lapoint R."/>
            <person name="Lazzaro B.P."/>
            <person name="Lee S.J."/>
            <person name="Levesque L."/>
            <person name="Li R."/>
            <person name="Lin C.F."/>
            <person name="Lin M.F."/>
            <person name="Lindblad-Toh K."/>
            <person name="Llopart A."/>
            <person name="Long M."/>
            <person name="Low L."/>
            <person name="Lozovsky E."/>
            <person name="Lu J."/>
            <person name="Luo M."/>
            <person name="Machado C.A."/>
            <person name="Makalowski W."/>
            <person name="Marzo M."/>
            <person name="Matsuda M."/>
            <person name="Matzkin L."/>
            <person name="McAllister B."/>
            <person name="McBride C.S."/>
            <person name="McKernan B."/>
            <person name="McKernan K."/>
            <person name="Mendez-Lago M."/>
            <person name="Minx P."/>
            <person name="Mollenhauer M.U."/>
            <person name="Montooth K."/>
            <person name="Mount S.M."/>
            <person name="Mu X."/>
            <person name="Myers E."/>
            <person name="Negre B."/>
            <person name="Newfeld S."/>
            <person name="Nielsen R."/>
            <person name="Noor M.A."/>
            <person name="O'Grady P."/>
            <person name="Pachter L."/>
            <person name="Papaceit M."/>
            <person name="Parisi M.J."/>
            <person name="Parisi M."/>
            <person name="Parts L."/>
            <person name="Pedersen J.S."/>
            <person name="Pesole G."/>
            <person name="Phillippy A.M."/>
            <person name="Ponting C.P."/>
            <person name="Pop M."/>
            <person name="Porcelli D."/>
            <person name="Powell J.R."/>
            <person name="Prohaska S."/>
            <person name="Pruitt K."/>
            <person name="Puig M."/>
            <person name="Quesneville H."/>
            <person name="Ram K.R."/>
            <person name="Rand D."/>
            <person name="Rasmussen M.D."/>
            <person name="Reed L.K."/>
            <person name="Reenan R."/>
            <person name="Reily A."/>
            <person name="Remington K.A."/>
            <person name="Rieger T.T."/>
            <person name="Ritchie M.G."/>
            <person name="Robin C."/>
            <person name="Rogers Y.H."/>
            <person name="Rohde C."/>
            <person name="Rozas J."/>
            <person name="Rubenfield M.J."/>
            <person name="Ruiz A."/>
            <person name="Russo S."/>
            <person name="Salzberg S.L."/>
            <person name="Sanchez-Gracia A."/>
            <person name="Saranga D.J."/>
            <person name="Sato H."/>
            <person name="Schaeffer S.W."/>
            <person name="Schatz M.C."/>
            <person name="Schlenke T."/>
            <person name="Schwartz R."/>
            <person name="Segarra C."/>
            <person name="Singh R.S."/>
            <person name="Sirot L."/>
            <person name="Sirota M."/>
            <person name="Sisneros N.B."/>
            <person name="Smith C.D."/>
            <person name="Smith T.F."/>
            <person name="Spieth J."/>
            <person name="Stage D.E."/>
            <person name="Stark A."/>
            <person name="Stephan W."/>
            <person name="Strausberg R.L."/>
            <person name="Strempel S."/>
            <person name="Sturgill D."/>
            <person name="Sutton G."/>
            <person name="Sutton G.G."/>
            <person name="Tao W."/>
            <person name="Teichmann S."/>
            <person name="Tobari Y.N."/>
            <person name="Tomimura Y."/>
            <person name="Tsolas J.M."/>
            <person name="Valente V.L."/>
            <person name="Venter E."/>
            <person name="Venter J.C."/>
            <person name="Vicario S."/>
            <person name="Vieira F.G."/>
            <person name="Vilella A.J."/>
            <person name="Villasante A."/>
            <person name="Walenz B."/>
            <person name="Wang J."/>
            <person name="Wasserman M."/>
            <person name="Watts T."/>
            <person name="Wilson D."/>
            <person name="Wilson R.K."/>
            <person name="Wing R.A."/>
            <person name="Wolfner M.F."/>
            <person name="Wong A."/>
            <person name="Wong G.K."/>
            <person name="Wu C.I."/>
            <person name="Wu G."/>
            <person name="Yamamoto D."/>
            <person name="Yang H.P."/>
            <person name="Yang S.P."/>
            <person name="Yorke J.A."/>
            <person name="Yoshida K."/>
            <person name="Zdobnov E."/>
            <person name="Zhang P."/>
            <person name="Zhang Y."/>
            <person name="Zimin A.V."/>
            <person name="Baldwin J."/>
            <person name="Abdouelleil A."/>
            <person name="Abdulkadir J."/>
            <person name="Abebe A."/>
            <person name="Abera B."/>
            <person name="Abreu J."/>
            <person name="Acer S.C."/>
            <person name="Aftuck L."/>
            <person name="Alexander A."/>
            <person name="An P."/>
            <person name="Anderson E."/>
            <person name="Anderson S."/>
            <person name="Arachi H."/>
            <person name="Azer M."/>
            <person name="Bachantsang P."/>
            <person name="Barry A."/>
            <person name="Bayul T."/>
            <person name="Berlin A."/>
            <person name="Bessette D."/>
            <person name="Bloom T."/>
            <person name="Blye J."/>
            <person name="Boguslavskiy L."/>
            <person name="Bonnet C."/>
            <person name="Boukhgalter B."/>
            <person name="Bourzgui I."/>
            <person name="Brown A."/>
            <person name="Cahill P."/>
            <person name="Channer S."/>
            <person name="Cheshatsang Y."/>
            <person name="Chuda L."/>
            <person name="Citroen M."/>
            <person name="Collymore A."/>
            <person name="Cooke P."/>
            <person name="Costello M."/>
            <person name="D'Aco K."/>
            <person name="Daza R."/>
            <person name="De Haan G."/>
            <person name="DeGray S."/>
            <person name="DeMaso C."/>
            <person name="Dhargay N."/>
            <person name="Dooley K."/>
            <person name="Dooley E."/>
            <person name="Doricent M."/>
            <person name="Dorje P."/>
            <person name="Dorjee K."/>
            <person name="Dupes A."/>
            <person name="Elong R."/>
            <person name="Falk J."/>
            <person name="Farina A."/>
            <person name="Faro S."/>
            <person name="Ferguson D."/>
            <person name="Fisher S."/>
            <person name="Foley C.D."/>
            <person name="Franke A."/>
            <person name="Friedrich D."/>
            <person name="Gadbois L."/>
            <person name="Gearin G."/>
            <person name="Gearin C.R."/>
            <person name="Giannoukos G."/>
            <person name="Goode T."/>
            <person name="Graham J."/>
            <person name="Grandbois E."/>
            <person name="Grewal S."/>
            <person name="Gyaltsen K."/>
            <person name="Hafez N."/>
            <person name="Hagos B."/>
            <person name="Hall J."/>
            <person name="Henson C."/>
            <person name="Hollinger A."/>
            <person name="Honan T."/>
            <person name="Huard M.D."/>
            <person name="Hughes L."/>
            <person name="Hurhula B."/>
            <person name="Husby M.E."/>
            <person name="Kamat A."/>
            <person name="Kanga B."/>
            <person name="Kashin S."/>
            <person name="Khazanovich D."/>
            <person name="Kisner P."/>
            <person name="Lance K."/>
            <person name="Lara M."/>
            <person name="Lee W."/>
            <person name="Lennon N."/>
            <person name="Letendre F."/>
            <person name="LeVine R."/>
            <person name="Lipovsky A."/>
            <person name="Liu X."/>
            <person name="Liu J."/>
            <person name="Liu S."/>
            <person name="Lokyitsang T."/>
            <person name="Lokyitsang Y."/>
            <person name="Lubonja R."/>
            <person name="Lui A."/>
            <person name="MacDonald P."/>
            <person name="Magnisalis V."/>
            <person name="Maru K."/>
            <person name="Matthews C."/>
            <person name="McCusker W."/>
            <person name="McDonough S."/>
            <person name="Mehta T."/>
            <person name="Meldrim J."/>
            <person name="Meneus L."/>
            <person name="Mihai O."/>
            <person name="Mihalev A."/>
            <person name="Mihova T."/>
            <person name="Mittelman R."/>
            <person name="Mlenga V."/>
            <person name="Montmayeur A."/>
            <person name="Mulrain L."/>
            <person name="Navidi A."/>
            <person name="Naylor J."/>
            <person name="Negash T."/>
            <person name="Nguyen T."/>
            <person name="Nguyen N."/>
            <person name="Nicol R."/>
            <person name="Norbu C."/>
            <person name="Norbu N."/>
            <person name="Novod N."/>
            <person name="O'Neill B."/>
            <person name="Osman S."/>
            <person name="Markiewicz E."/>
            <person name="Oyono O.L."/>
            <person name="Patti C."/>
            <person name="Phunkhang P."/>
            <person name="Pierre F."/>
            <person name="Priest M."/>
            <person name="Raghuraman S."/>
            <person name="Rege F."/>
            <person name="Reyes R."/>
            <person name="Rise C."/>
            <person name="Rogov P."/>
            <person name="Ross K."/>
            <person name="Ryan E."/>
            <person name="Settipalli S."/>
            <person name="Shea T."/>
            <person name="Sherpa N."/>
            <person name="Shi L."/>
            <person name="Shih D."/>
            <person name="Sparrow T."/>
            <person name="Spaulding J."/>
            <person name="Stalker J."/>
            <person name="Stange-Thomann N."/>
            <person name="Stavropoulos S."/>
            <person name="Stone C."/>
            <person name="Strader C."/>
            <person name="Tesfaye S."/>
            <person name="Thomson T."/>
            <person name="Thoulutsang Y."/>
            <person name="Thoulutsang D."/>
            <person name="Topham K."/>
            <person name="Topping I."/>
            <person name="Tsamla T."/>
            <person name="Vassiliev H."/>
            <person name="Vo A."/>
            <person name="Wangchuk T."/>
            <person name="Wangdi T."/>
            <person name="Weiand M."/>
            <person name="Wilkinson J."/>
            <person name="Wilson A."/>
            <person name="Yadav S."/>
            <person name="Young G."/>
            <person name="Yu Q."/>
            <person name="Zembek L."/>
            <person name="Zhong D."/>
            <person name="Zimmer A."/>
            <person name="Zwirko Z."/>
            <person name="Jaffe D.B."/>
            <person name="Alvarez P."/>
            <person name="Brockman W."/>
            <person name="Butler J."/>
            <person name="Chin C."/>
            <person name="Gnerre S."/>
            <person name="Grabherr M."/>
            <person name="Kleber M."/>
            <person name="Mauceli E."/>
            <person name="MacCallum I."/>
        </authorList>
    </citation>
    <scope>NUCLEOTIDE SEQUENCE [LARGE SCALE GENOMIC DNA]</scope>
    <source>
        <strain evidence="2">white501</strain>
    </source>
</reference>
<sequence length="240" mass="25774">MLAKWNLSDISEVLNTQDYPWYCPTVRDRRDGRGQTPVVAPSPLTTLERCCGTEATAFGIERRSSVHPIRPACKLVGAATGKARHIPLLGIGAASISRLMACPNRKRKRKRFLVGHGPSGGGSFIKTFTSPPSGASPRWRLVVVCARNESREGKPQLFITAQVANMAQDATGFLIAMQIEIGPMQFLEKLGSAAVKQITNKMPTGLEEAVGGAGGGGQENPTKCAMICPDAKQKYQPAGW</sequence>
<dbReference type="Proteomes" id="UP000000304">
    <property type="component" value="Chromosome 3L"/>
</dbReference>
<protein>
    <submittedName>
        <fullName evidence="1">GD12081</fullName>
    </submittedName>
</protein>
<dbReference type="OMA" id="CARNESR"/>
<proteinExistence type="predicted"/>
<keyword evidence="2" id="KW-1185">Reference proteome</keyword>
<organism evidence="1 2">
    <name type="scientific">Drosophila simulans</name>
    <name type="common">Fruit fly</name>
    <dbReference type="NCBI Taxonomy" id="7240"/>
    <lineage>
        <taxon>Eukaryota</taxon>
        <taxon>Metazoa</taxon>
        <taxon>Ecdysozoa</taxon>
        <taxon>Arthropoda</taxon>
        <taxon>Hexapoda</taxon>
        <taxon>Insecta</taxon>
        <taxon>Pterygota</taxon>
        <taxon>Neoptera</taxon>
        <taxon>Endopterygota</taxon>
        <taxon>Diptera</taxon>
        <taxon>Brachycera</taxon>
        <taxon>Muscomorpha</taxon>
        <taxon>Ephydroidea</taxon>
        <taxon>Drosophilidae</taxon>
        <taxon>Drosophila</taxon>
        <taxon>Sophophora</taxon>
    </lineage>
</organism>
<evidence type="ECO:0000313" key="2">
    <source>
        <dbReference type="Proteomes" id="UP000000304"/>
    </source>
</evidence>
<accession>B4QKP2</accession>
<gene>
    <name evidence="1" type="primary">Dsim\GD12081</name>
    <name evidence="1" type="ORF">Dsim_GD12081</name>
</gene>
<dbReference type="AlphaFoldDB" id="B4QKP2"/>
<name>B4QKP2_DROSI</name>
<evidence type="ECO:0000313" key="1">
    <source>
        <dbReference type="EMBL" id="EDX11457.1"/>
    </source>
</evidence>